<dbReference type="Proteomes" id="UP000274429">
    <property type="component" value="Unassembled WGS sequence"/>
</dbReference>
<dbReference type="OrthoDB" id="4473401at2759"/>
<dbReference type="PANTHER" id="PTHR10083">
    <property type="entry name" value="KUNITZ-TYPE PROTEASE INHIBITOR-RELATED"/>
    <property type="match status" value="1"/>
</dbReference>
<feature type="domain" description="BPTI/Kunitz inhibitor" evidence="5">
    <location>
        <begin position="25"/>
        <end position="75"/>
    </location>
</feature>
<evidence type="ECO:0000313" key="7">
    <source>
        <dbReference type="Proteomes" id="UP000274429"/>
    </source>
</evidence>
<dbReference type="CDD" id="cd00109">
    <property type="entry name" value="Kunitz-type"/>
    <property type="match status" value="1"/>
</dbReference>
<dbReference type="PROSITE" id="PS00280">
    <property type="entry name" value="BPTI_KUNITZ_1"/>
    <property type="match status" value="1"/>
</dbReference>
<evidence type="ECO:0000259" key="5">
    <source>
        <dbReference type="PROSITE" id="PS50279"/>
    </source>
</evidence>
<protein>
    <submittedName>
        <fullName evidence="8">BPTI/Kunitz inhibitor domain-containing protein</fullName>
    </submittedName>
</protein>
<dbReference type="InterPro" id="IPR020901">
    <property type="entry name" value="Prtase_inh_Kunz-CS"/>
</dbReference>
<evidence type="ECO:0000313" key="8">
    <source>
        <dbReference type="WBParaSite" id="TTAC_0000517201-mRNA-1"/>
    </source>
</evidence>
<reference evidence="8" key="1">
    <citation type="submission" date="2017-02" db="UniProtKB">
        <authorList>
            <consortium name="WormBaseParasite"/>
        </authorList>
    </citation>
    <scope>IDENTIFICATION</scope>
</reference>
<dbReference type="PROSITE" id="PS50279">
    <property type="entry name" value="BPTI_KUNITZ_2"/>
    <property type="match status" value="1"/>
</dbReference>
<name>A0A0R3WWN2_HYDTA</name>
<dbReference type="Pfam" id="PF00014">
    <property type="entry name" value="Kunitz_BPTI"/>
    <property type="match status" value="1"/>
</dbReference>
<dbReference type="InterPro" id="IPR036880">
    <property type="entry name" value="Kunitz_BPTI_sf"/>
</dbReference>
<dbReference type="SMART" id="SM00131">
    <property type="entry name" value="KU"/>
    <property type="match status" value="1"/>
</dbReference>
<evidence type="ECO:0000256" key="1">
    <source>
        <dbReference type="ARBA" id="ARBA00022690"/>
    </source>
</evidence>
<evidence type="ECO:0000256" key="3">
    <source>
        <dbReference type="ARBA" id="ARBA00023157"/>
    </source>
</evidence>
<gene>
    <name evidence="6" type="ORF">TTAC_LOCUS5157</name>
</gene>
<dbReference type="PRINTS" id="PR00759">
    <property type="entry name" value="BASICPTASE"/>
</dbReference>
<dbReference type="GO" id="GO:0005615">
    <property type="term" value="C:extracellular space"/>
    <property type="evidence" value="ECO:0007669"/>
    <property type="project" value="TreeGrafter"/>
</dbReference>
<dbReference type="PANTHER" id="PTHR10083:SF373">
    <property type="entry name" value="SERINE PEPTIDASE INHIBITOR, KUNITZ TYPE, 2"/>
    <property type="match status" value="1"/>
</dbReference>
<keyword evidence="4" id="KW-0732">Signal</keyword>
<dbReference type="STRING" id="6205.A0A0R3WWN2"/>
<feature type="chain" id="PRO_5043133034" evidence="4">
    <location>
        <begin position="19"/>
        <end position="76"/>
    </location>
</feature>
<organism evidence="8">
    <name type="scientific">Hydatigena taeniaeformis</name>
    <name type="common">Feline tapeworm</name>
    <name type="synonym">Taenia taeniaeformis</name>
    <dbReference type="NCBI Taxonomy" id="6205"/>
    <lineage>
        <taxon>Eukaryota</taxon>
        <taxon>Metazoa</taxon>
        <taxon>Spiralia</taxon>
        <taxon>Lophotrochozoa</taxon>
        <taxon>Platyhelminthes</taxon>
        <taxon>Cestoda</taxon>
        <taxon>Eucestoda</taxon>
        <taxon>Cyclophyllidea</taxon>
        <taxon>Taeniidae</taxon>
        <taxon>Hydatigera</taxon>
    </lineage>
</organism>
<dbReference type="InterPro" id="IPR050098">
    <property type="entry name" value="TFPI/VKTCI-like"/>
</dbReference>
<keyword evidence="2" id="KW-0722">Serine protease inhibitor</keyword>
<evidence type="ECO:0000256" key="4">
    <source>
        <dbReference type="SAM" id="SignalP"/>
    </source>
</evidence>
<accession>A0A0R3WWN2</accession>
<sequence>MLAFLSLQLLLLSAVGFGQDEEDVCSLPLESGPCMAYFKVWGFNSATGQCENFVYGGCGGNGNRFDEKEECERVCI</sequence>
<dbReference type="WBParaSite" id="TTAC_0000517201-mRNA-1">
    <property type="protein sequence ID" value="TTAC_0000517201-mRNA-1"/>
    <property type="gene ID" value="TTAC_0000517201"/>
</dbReference>
<proteinExistence type="predicted"/>
<dbReference type="AlphaFoldDB" id="A0A0R3WWN2"/>
<dbReference type="FunFam" id="4.10.410.10:FF:000002">
    <property type="entry name" value="WAP, follistatin/kazal, immunoglobulin, kunitz and netrin domain-containing 2"/>
    <property type="match status" value="1"/>
</dbReference>
<keyword evidence="7" id="KW-1185">Reference proteome</keyword>
<dbReference type="GO" id="GO:0004867">
    <property type="term" value="F:serine-type endopeptidase inhibitor activity"/>
    <property type="evidence" value="ECO:0007669"/>
    <property type="project" value="UniProtKB-KW"/>
</dbReference>
<dbReference type="Gene3D" id="4.10.410.10">
    <property type="entry name" value="Pancreatic trypsin inhibitor Kunitz domain"/>
    <property type="match status" value="1"/>
</dbReference>
<keyword evidence="1" id="KW-0646">Protease inhibitor</keyword>
<evidence type="ECO:0000256" key="2">
    <source>
        <dbReference type="ARBA" id="ARBA00022900"/>
    </source>
</evidence>
<reference evidence="6 7" key="2">
    <citation type="submission" date="2018-11" db="EMBL/GenBank/DDBJ databases">
        <authorList>
            <consortium name="Pathogen Informatics"/>
        </authorList>
    </citation>
    <scope>NUCLEOTIDE SEQUENCE [LARGE SCALE GENOMIC DNA]</scope>
</reference>
<feature type="signal peptide" evidence="4">
    <location>
        <begin position="1"/>
        <end position="18"/>
    </location>
</feature>
<evidence type="ECO:0000313" key="6">
    <source>
        <dbReference type="EMBL" id="VDM26369.1"/>
    </source>
</evidence>
<dbReference type="EMBL" id="UYWX01006427">
    <property type="protein sequence ID" value="VDM26369.1"/>
    <property type="molecule type" value="Genomic_DNA"/>
</dbReference>
<dbReference type="SUPFAM" id="SSF57362">
    <property type="entry name" value="BPTI-like"/>
    <property type="match status" value="1"/>
</dbReference>
<keyword evidence="3" id="KW-1015">Disulfide bond</keyword>
<dbReference type="InterPro" id="IPR002223">
    <property type="entry name" value="Kunitz_BPTI"/>
</dbReference>